<dbReference type="Proteomes" id="UP001372338">
    <property type="component" value="Unassembled WGS sequence"/>
</dbReference>
<dbReference type="Gene3D" id="3.10.129.10">
    <property type="entry name" value="Hotdog Thioesterase"/>
    <property type="match status" value="1"/>
</dbReference>
<evidence type="ECO:0000313" key="3">
    <source>
        <dbReference type="EMBL" id="KAK7281377.1"/>
    </source>
</evidence>
<evidence type="ECO:0000313" key="4">
    <source>
        <dbReference type="Proteomes" id="UP001372338"/>
    </source>
</evidence>
<sequence length="112" mass="11921">MALMASAGTSIFPVTLPSPHSGAKGSEFRGGRKSLGGLKSKHVSFGCLQVKASAQAPSKVNGTVVTTTVQEGFVSRQKFSIKSYEIDADRKMSMLTLMNYLQAISVSLLIRP</sequence>
<dbReference type="InterPro" id="IPR021113">
    <property type="entry name" value="Acyl-ACP-thioesterase_N"/>
</dbReference>
<reference evidence="3 4" key="1">
    <citation type="submission" date="2024-01" db="EMBL/GenBank/DDBJ databases">
        <title>The genomes of 5 underutilized Papilionoideae crops provide insights into root nodulation and disease resistanc.</title>
        <authorList>
            <person name="Yuan L."/>
        </authorList>
    </citation>
    <scope>NUCLEOTIDE SEQUENCE [LARGE SCALE GENOMIC DNA]</scope>
    <source>
        <strain evidence="3">ZHUSHIDOU_FW_LH</strain>
        <tissue evidence="3">Leaf</tissue>
    </source>
</reference>
<keyword evidence="4" id="KW-1185">Reference proteome</keyword>
<dbReference type="EMBL" id="JAYWIO010000002">
    <property type="protein sequence ID" value="KAK7281377.1"/>
    <property type="molecule type" value="Genomic_DNA"/>
</dbReference>
<organism evidence="3 4">
    <name type="scientific">Crotalaria pallida</name>
    <name type="common">Smooth rattlebox</name>
    <name type="synonym">Crotalaria striata</name>
    <dbReference type="NCBI Taxonomy" id="3830"/>
    <lineage>
        <taxon>Eukaryota</taxon>
        <taxon>Viridiplantae</taxon>
        <taxon>Streptophyta</taxon>
        <taxon>Embryophyta</taxon>
        <taxon>Tracheophyta</taxon>
        <taxon>Spermatophyta</taxon>
        <taxon>Magnoliopsida</taxon>
        <taxon>eudicotyledons</taxon>
        <taxon>Gunneridae</taxon>
        <taxon>Pentapetalae</taxon>
        <taxon>rosids</taxon>
        <taxon>fabids</taxon>
        <taxon>Fabales</taxon>
        <taxon>Fabaceae</taxon>
        <taxon>Papilionoideae</taxon>
        <taxon>50 kb inversion clade</taxon>
        <taxon>genistoids sensu lato</taxon>
        <taxon>core genistoids</taxon>
        <taxon>Crotalarieae</taxon>
        <taxon>Crotalaria</taxon>
    </lineage>
</organism>
<dbReference type="Pfam" id="PF12590">
    <property type="entry name" value="Acyl-thio_N"/>
    <property type="match status" value="1"/>
</dbReference>
<dbReference type="AlphaFoldDB" id="A0AAN9IJE1"/>
<accession>A0AAN9IJE1</accession>
<dbReference type="GO" id="GO:0016790">
    <property type="term" value="F:thiolester hydrolase activity"/>
    <property type="evidence" value="ECO:0007669"/>
    <property type="project" value="InterPro"/>
</dbReference>
<proteinExistence type="predicted"/>
<feature type="region of interest" description="Disordered" evidence="1">
    <location>
        <begin position="1"/>
        <end position="35"/>
    </location>
</feature>
<name>A0AAN9IJE1_CROPI</name>
<feature type="domain" description="Acyl-ACP-thioesterase N-terminal" evidence="2">
    <location>
        <begin position="6"/>
        <end position="75"/>
    </location>
</feature>
<evidence type="ECO:0000259" key="2">
    <source>
        <dbReference type="Pfam" id="PF12590"/>
    </source>
</evidence>
<comment type="caution">
    <text evidence="3">The sequence shown here is derived from an EMBL/GenBank/DDBJ whole genome shotgun (WGS) entry which is preliminary data.</text>
</comment>
<evidence type="ECO:0000256" key="1">
    <source>
        <dbReference type="SAM" id="MobiDB-lite"/>
    </source>
</evidence>
<gene>
    <name evidence="3" type="ORF">RIF29_09322</name>
</gene>
<protein>
    <recommendedName>
        <fullName evidence="2">Acyl-ACP-thioesterase N-terminal domain-containing protein</fullName>
    </recommendedName>
</protein>